<dbReference type="AlphaFoldDB" id="A0A2T5J7Y0"/>
<accession>A0A2T5J7Y0</accession>
<dbReference type="GO" id="GO:0006352">
    <property type="term" value="P:DNA-templated transcription initiation"/>
    <property type="evidence" value="ECO:0007669"/>
    <property type="project" value="InterPro"/>
</dbReference>
<reference evidence="6 7" key="1">
    <citation type="submission" date="2018-04" db="EMBL/GenBank/DDBJ databases">
        <title>Genomic Encyclopedia of Archaeal and Bacterial Type Strains, Phase II (KMG-II): from individual species to whole genera.</title>
        <authorList>
            <person name="Goeker M."/>
        </authorList>
    </citation>
    <scope>NUCLEOTIDE SEQUENCE [LARGE SCALE GENOMIC DNA]</scope>
    <source>
        <strain evidence="6 7">DSM 26809</strain>
    </source>
</reference>
<evidence type="ECO:0000256" key="4">
    <source>
        <dbReference type="ARBA" id="ARBA00023163"/>
    </source>
</evidence>
<organism evidence="6 7">
    <name type="scientific">Mucilaginibacter yixingensis</name>
    <dbReference type="NCBI Taxonomy" id="1295612"/>
    <lineage>
        <taxon>Bacteria</taxon>
        <taxon>Pseudomonadati</taxon>
        <taxon>Bacteroidota</taxon>
        <taxon>Sphingobacteriia</taxon>
        <taxon>Sphingobacteriales</taxon>
        <taxon>Sphingobacteriaceae</taxon>
        <taxon>Mucilaginibacter</taxon>
    </lineage>
</organism>
<dbReference type="InterPro" id="IPR013324">
    <property type="entry name" value="RNA_pol_sigma_r3/r4-like"/>
</dbReference>
<name>A0A2T5J7Y0_9SPHI</name>
<dbReference type="InterPro" id="IPR013325">
    <property type="entry name" value="RNA_pol_sigma_r2"/>
</dbReference>
<protein>
    <submittedName>
        <fullName evidence="6">RNA polymerase sigma-70 factor (ECF subfamily)</fullName>
    </submittedName>
</protein>
<dbReference type="Proteomes" id="UP000244168">
    <property type="component" value="Unassembled WGS sequence"/>
</dbReference>
<dbReference type="InterPro" id="IPR013249">
    <property type="entry name" value="RNA_pol_sigma70_r4_t2"/>
</dbReference>
<dbReference type="RefSeq" id="WP_170113623.1">
    <property type="nucleotide sequence ID" value="NZ_CP160205.1"/>
</dbReference>
<dbReference type="SUPFAM" id="SSF88946">
    <property type="entry name" value="Sigma2 domain of RNA polymerase sigma factors"/>
    <property type="match status" value="1"/>
</dbReference>
<comment type="caution">
    <text evidence="6">The sequence shown here is derived from an EMBL/GenBank/DDBJ whole genome shotgun (WGS) entry which is preliminary data.</text>
</comment>
<evidence type="ECO:0000256" key="3">
    <source>
        <dbReference type="ARBA" id="ARBA00023082"/>
    </source>
</evidence>
<keyword evidence="2" id="KW-0805">Transcription regulation</keyword>
<dbReference type="PRINTS" id="PR00038">
    <property type="entry name" value="HTHLUXR"/>
</dbReference>
<dbReference type="Pfam" id="PF04542">
    <property type="entry name" value="Sigma70_r2"/>
    <property type="match status" value="1"/>
</dbReference>
<dbReference type="InterPro" id="IPR036388">
    <property type="entry name" value="WH-like_DNA-bd_sf"/>
</dbReference>
<dbReference type="Gene3D" id="1.10.10.10">
    <property type="entry name" value="Winged helix-like DNA-binding domain superfamily/Winged helix DNA-binding domain"/>
    <property type="match status" value="1"/>
</dbReference>
<dbReference type="InterPro" id="IPR007627">
    <property type="entry name" value="RNA_pol_sigma70_r2"/>
</dbReference>
<dbReference type="SUPFAM" id="SSF88659">
    <property type="entry name" value="Sigma3 and sigma4 domains of RNA polymerase sigma factors"/>
    <property type="match status" value="1"/>
</dbReference>
<dbReference type="Gene3D" id="1.10.1740.10">
    <property type="match status" value="1"/>
</dbReference>
<gene>
    <name evidence="6" type="ORF">C8P68_10537</name>
</gene>
<dbReference type="EMBL" id="QAOQ01000005">
    <property type="protein sequence ID" value="PTQ95532.1"/>
    <property type="molecule type" value="Genomic_DNA"/>
</dbReference>
<evidence type="ECO:0000313" key="6">
    <source>
        <dbReference type="EMBL" id="PTQ95532.1"/>
    </source>
</evidence>
<dbReference type="Pfam" id="PF08281">
    <property type="entry name" value="Sigma70_r4_2"/>
    <property type="match status" value="1"/>
</dbReference>
<dbReference type="NCBIfam" id="TIGR02937">
    <property type="entry name" value="sigma70-ECF"/>
    <property type="match status" value="1"/>
</dbReference>
<evidence type="ECO:0000256" key="1">
    <source>
        <dbReference type="ARBA" id="ARBA00010641"/>
    </source>
</evidence>
<keyword evidence="7" id="KW-1185">Reference proteome</keyword>
<proteinExistence type="inferred from homology"/>
<dbReference type="PANTHER" id="PTHR43133">
    <property type="entry name" value="RNA POLYMERASE ECF-TYPE SIGMA FACTO"/>
    <property type="match status" value="1"/>
</dbReference>
<dbReference type="InterPro" id="IPR039425">
    <property type="entry name" value="RNA_pol_sigma-70-like"/>
</dbReference>
<dbReference type="GO" id="GO:0003677">
    <property type="term" value="F:DNA binding"/>
    <property type="evidence" value="ECO:0007669"/>
    <property type="project" value="InterPro"/>
</dbReference>
<sequence>MLLRWSEGDDGAFNAIYHKYALKLLAIALDKTRDRVMAEEIVQDAFIAFHKLQTQATSINSVFAFLYIVVKNKILDTHRQSSTYKRYQEDFGHYFNDVDNSTQALIETRDLERLLSDEIAKLPPQCRRVLEMKQQGAMNKEIAQGLNISENTVEQHVRKALRLLRVAFVNHDVLTVSAIFYLLLKR</sequence>
<dbReference type="SMART" id="SM00421">
    <property type="entry name" value="HTH_LUXR"/>
    <property type="match status" value="1"/>
</dbReference>
<feature type="domain" description="HTH luxR-type" evidence="5">
    <location>
        <begin position="119"/>
        <end position="176"/>
    </location>
</feature>
<keyword evidence="4" id="KW-0804">Transcription</keyword>
<evidence type="ECO:0000259" key="5">
    <source>
        <dbReference type="SMART" id="SM00421"/>
    </source>
</evidence>
<dbReference type="GO" id="GO:0016987">
    <property type="term" value="F:sigma factor activity"/>
    <property type="evidence" value="ECO:0007669"/>
    <property type="project" value="UniProtKB-KW"/>
</dbReference>
<dbReference type="InterPro" id="IPR014284">
    <property type="entry name" value="RNA_pol_sigma-70_dom"/>
</dbReference>
<evidence type="ECO:0000256" key="2">
    <source>
        <dbReference type="ARBA" id="ARBA00023015"/>
    </source>
</evidence>
<dbReference type="PANTHER" id="PTHR43133:SF46">
    <property type="entry name" value="RNA POLYMERASE SIGMA-70 FACTOR ECF SUBFAMILY"/>
    <property type="match status" value="1"/>
</dbReference>
<dbReference type="InterPro" id="IPR000792">
    <property type="entry name" value="Tscrpt_reg_LuxR_C"/>
</dbReference>
<keyword evidence="3" id="KW-0731">Sigma factor</keyword>
<comment type="similarity">
    <text evidence="1">Belongs to the sigma-70 factor family. ECF subfamily.</text>
</comment>
<evidence type="ECO:0000313" key="7">
    <source>
        <dbReference type="Proteomes" id="UP000244168"/>
    </source>
</evidence>